<dbReference type="Pfam" id="PF13181">
    <property type="entry name" value="TPR_8"/>
    <property type="match status" value="1"/>
</dbReference>
<name>A0A7W5ZLU5_9BACT</name>
<dbReference type="GO" id="GO:0046983">
    <property type="term" value="F:protein dimerization activity"/>
    <property type="evidence" value="ECO:0007669"/>
    <property type="project" value="InterPro"/>
</dbReference>
<organism evidence="7 8">
    <name type="scientific">Runella defluvii</name>
    <dbReference type="NCBI Taxonomy" id="370973"/>
    <lineage>
        <taxon>Bacteria</taxon>
        <taxon>Pseudomonadati</taxon>
        <taxon>Bacteroidota</taxon>
        <taxon>Cytophagia</taxon>
        <taxon>Cytophagales</taxon>
        <taxon>Spirosomataceae</taxon>
        <taxon>Runella</taxon>
    </lineage>
</organism>
<comment type="caution">
    <text evidence="7">The sequence shown here is derived from an EMBL/GenBank/DDBJ whole genome shotgun (WGS) entry which is preliminary data.</text>
</comment>
<dbReference type="Pfam" id="PF13424">
    <property type="entry name" value="TPR_12"/>
    <property type="match status" value="1"/>
</dbReference>
<evidence type="ECO:0000256" key="1">
    <source>
        <dbReference type="ARBA" id="ARBA00022679"/>
    </source>
</evidence>
<feature type="transmembrane region" description="Helical" evidence="5">
    <location>
        <begin position="399"/>
        <end position="418"/>
    </location>
</feature>
<evidence type="ECO:0000256" key="5">
    <source>
        <dbReference type="SAM" id="Phobius"/>
    </source>
</evidence>
<reference evidence="7 8" key="1">
    <citation type="submission" date="2020-08" db="EMBL/GenBank/DDBJ databases">
        <title>Genomic Encyclopedia of Type Strains, Phase IV (KMG-IV): sequencing the most valuable type-strain genomes for metagenomic binning, comparative biology and taxonomic classification.</title>
        <authorList>
            <person name="Goeker M."/>
        </authorList>
    </citation>
    <scope>NUCLEOTIDE SEQUENCE [LARGE SCALE GENOMIC DNA]</scope>
    <source>
        <strain evidence="7 8">DSM 17976</strain>
    </source>
</reference>
<dbReference type="PROSITE" id="PS50109">
    <property type="entry name" value="HIS_KIN"/>
    <property type="match status" value="1"/>
</dbReference>
<evidence type="ECO:0000256" key="2">
    <source>
        <dbReference type="ARBA" id="ARBA00022777"/>
    </source>
</evidence>
<dbReference type="InterPro" id="IPR005467">
    <property type="entry name" value="His_kinase_dom"/>
</dbReference>
<keyword evidence="8" id="KW-1185">Reference proteome</keyword>
<dbReference type="AlphaFoldDB" id="A0A7W5ZLU5"/>
<dbReference type="Gene3D" id="3.30.565.10">
    <property type="entry name" value="Histidine kinase-like ATPase, C-terminal domain"/>
    <property type="match status" value="1"/>
</dbReference>
<protein>
    <submittedName>
        <fullName evidence="7">Signal transduction histidine kinase</fullName>
    </submittedName>
</protein>
<evidence type="ECO:0000259" key="6">
    <source>
        <dbReference type="PROSITE" id="PS50109"/>
    </source>
</evidence>
<dbReference type="CDD" id="cd16917">
    <property type="entry name" value="HATPase_UhpB-NarQ-NarX-like"/>
    <property type="match status" value="1"/>
</dbReference>
<dbReference type="InterPro" id="IPR050482">
    <property type="entry name" value="Sensor_HK_TwoCompSys"/>
</dbReference>
<feature type="coiled-coil region" evidence="4">
    <location>
        <begin position="324"/>
        <end position="397"/>
    </location>
</feature>
<evidence type="ECO:0000256" key="4">
    <source>
        <dbReference type="SAM" id="Coils"/>
    </source>
</evidence>
<dbReference type="Gene3D" id="1.25.40.10">
    <property type="entry name" value="Tetratricopeptide repeat domain"/>
    <property type="match status" value="2"/>
</dbReference>
<proteinExistence type="predicted"/>
<dbReference type="InterPro" id="IPR036890">
    <property type="entry name" value="HATPase_C_sf"/>
</dbReference>
<dbReference type="Proteomes" id="UP000541352">
    <property type="component" value="Unassembled WGS sequence"/>
</dbReference>
<dbReference type="InterPro" id="IPR019734">
    <property type="entry name" value="TPR_rpt"/>
</dbReference>
<evidence type="ECO:0000313" key="8">
    <source>
        <dbReference type="Proteomes" id="UP000541352"/>
    </source>
</evidence>
<keyword evidence="5" id="KW-0472">Membrane</keyword>
<evidence type="ECO:0000313" key="7">
    <source>
        <dbReference type="EMBL" id="MBB3839346.1"/>
    </source>
</evidence>
<dbReference type="Gene3D" id="1.20.5.1930">
    <property type="match status" value="1"/>
</dbReference>
<dbReference type="RefSeq" id="WP_221225644.1">
    <property type="nucleotide sequence ID" value="NZ_JACIBY010000006.1"/>
</dbReference>
<keyword evidence="2 7" id="KW-0418">Kinase</keyword>
<keyword evidence="5" id="KW-0812">Transmembrane</keyword>
<dbReference type="SMART" id="SM00028">
    <property type="entry name" value="TPR"/>
    <property type="match status" value="6"/>
</dbReference>
<dbReference type="InterPro" id="IPR011712">
    <property type="entry name" value="Sig_transdc_His_kin_sub3_dim/P"/>
</dbReference>
<sequence>MKPLLTLVFLMVVPCLVWSQQELIDSYRQELKKEKIDTSRIHIIGDLSRMLIMNADTTEALALLKEGLALCKKQNYDYGYGHIYNGYGIHYLETSRFDQAEVYFQKSYDYFKKSKKDTAPLGVATALGNLSLIAETKRDIEKAVRLQLQALDVWQASVFPERFVAVGNMYLNISNLYTKVGQHDKAIIYTKKAVETRLNADLKDADLATSYIYLLNSFIKNNQLDSAQKYLLTTQTLVNDLKNPVVYMRYYAVLGEIGVAEKNYENALGQYQLALQYAQQTQKMTFQISSSMGIARCYQELKRPAEAIPFLTQALQLAEKGNRLEAKTRALKGLAEAYHQLNNDQKAFAYFTQYNALKDSIQAEETKLKLNEIDTKYQTVQKENQILQLEKDKSRQNTLIYGLVVGLILIASIGVLMYRNAANQRKIAQQQTLLKEKEIQQLQQERQLVATNSILKGQEEERTRVARDLHDGLGGILTSVKLTLGKVRGNFILPEASTVVFARALEQLDLAINEMRRVAHSMMPEALVRYGLPDSLKDFCEDLNETGQINVHLQVLGMENRLDSSVEVVLYRIVQELLNNILKHAQATDAYVQLVRRDEIVHLTVEDNGKGFDLKQVEYRRGAGMRNIENRVAYLGGKLDIQSTVGEGTSVEIEIKL</sequence>
<feature type="domain" description="Histidine kinase" evidence="6">
    <location>
        <begin position="464"/>
        <end position="657"/>
    </location>
</feature>
<keyword evidence="1" id="KW-0808">Transferase</keyword>
<keyword evidence="4" id="KW-0175">Coiled coil</keyword>
<keyword evidence="3" id="KW-0902">Two-component regulatory system</keyword>
<dbReference type="GO" id="GO:0000155">
    <property type="term" value="F:phosphorelay sensor kinase activity"/>
    <property type="evidence" value="ECO:0007669"/>
    <property type="project" value="InterPro"/>
</dbReference>
<gene>
    <name evidence="7" type="ORF">FHS57_003352</name>
</gene>
<dbReference type="EMBL" id="JACIBY010000006">
    <property type="protein sequence ID" value="MBB3839346.1"/>
    <property type="molecule type" value="Genomic_DNA"/>
</dbReference>
<dbReference type="InterPro" id="IPR011990">
    <property type="entry name" value="TPR-like_helical_dom_sf"/>
</dbReference>
<dbReference type="Pfam" id="PF07730">
    <property type="entry name" value="HisKA_3"/>
    <property type="match status" value="1"/>
</dbReference>
<accession>A0A7W5ZLU5</accession>
<dbReference type="GO" id="GO:0016020">
    <property type="term" value="C:membrane"/>
    <property type="evidence" value="ECO:0007669"/>
    <property type="project" value="InterPro"/>
</dbReference>
<keyword evidence="5" id="KW-1133">Transmembrane helix</keyword>
<evidence type="ECO:0000256" key="3">
    <source>
        <dbReference type="ARBA" id="ARBA00023012"/>
    </source>
</evidence>
<dbReference type="InterPro" id="IPR003594">
    <property type="entry name" value="HATPase_dom"/>
</dbReference>
<dbReference type="PANTHER" id="PTHR24421">
    <property type="entry name" value="NITRATE/NITRITE SENSOR PROTEIN NARX-RELATED"/>
    <property type="match status" value="1"/>
</dbReference>
<dbReference type="Pfam" id="PF02518">
    <property type="entry name" value="HATPase_c"/>
    <property type="match status" value="1"/>
</dbReference>
<dbReference type="SUPFAM" id="SSF55874">
    <property type="entry name" value="ATPase domain of HSP90 chaperone/DNA topoisomerase II/histidine kinase"/>
    <property type="match status" value="1"/>
</dbReference>
<dbReference type="SUPFAM" id="SSF48452">
    <property type="entry name" value="TPR-like"/>
    <property type="match status" value="2"/>
</dbReference>
<dbReference type="SMART" id="SM00387">
    <property type="entry name" value="HATPase_c"/>
    <property type="match status" value="1"/>
</dbReference>